<dbReference type="InterPro" id="IPR004013">
    <property type="entry name" value="PHP_dom"/>
</dbReference>
<feature type="domain" description="Polymerase/histidinol phosphatase N-terminal" evidence="1">
    <location>
        <begin position="3"/>
        <end position="68"/>
    </location>
</feature>
<dbReference type="Proteomes" id="UP001183648">
    <property type="component" value="Unassembled WGS sequence"/>
</dbReference>
<dbReference type="RefSeq" id="WP_310299965.1">
    <property type="nucleotide sequence ID" value="NZ_BAAAPS010000001.1"/>
</dbReference>
<gene>
    <name evidence="2" type="ORF">J2S63_001220</name>
</gene>
<organism evidence="2 3">
    <name type="scientific">Nocardioides marmoribigeumensis</name>
    <dbReference type="NCBI Taxonomy" id="433649"/>
    <lineage>
        <taxon>Bacteria</taxon>
        <taxon>Bacillati</taxon>
        <taxon>Actinomycetota</taxon>
        <taxon>Actinomycetes</taxon>
        <taxon>Propionibacteriales</taxon>
        <taxon>Nocardioidaceae</taxon>
        <taxon>Nocardioides</taxon>
    </lineage>
</organism>
<evidence type="ECO:0000259" key="1">
    <source>
        <dbReference type="SMART" id="SM00481"/>
    </source>
</evidence>
<comment type="caution">
    <text evidence="2">The sequence shown here is derived from an EMBL/GenBank/DDBJ whole genome shotgun (WGS) entry which is preliminary data.</text>
</comment>
<dbReference type="CDD" id="cd07438">
    <property type="entry name" value="PHP_HisPPase_AMP"/>
    <property type="match status" value="1"/>
</dbReference>
<sequence length="287" mass="30250">MRIDLHTHSTRSDGTDAPRDLVRAAAAAGLDVVALTDHDNADGWEEAAEAAATVGIVLVPGMEVSCKHRGHGVHLLAYWPDPRHPDLVRLLDEVVRGRSDRMPRMVERLRDLGHEVTVDDVLAQAAGATSVGRPHVADALVARGVVRDRDEAFARFLRNGGPAYVDRPAAPLEEAVRVVAAAGGVTVVAHPWGRESAGVMQAEDLAALQRAGLTGVEVDHEDHTAEQRAELRGIAGDLGLVVTGASDHHGTGKVGHDLGCHLTAPEELARLEAARPRASDAPSSGSA</sequence>
<name>A0ABU2BSQ2_9ACTN</name>
<dbReference type="Pfam" id="PF02811">
    <property type="entry name" value="PHP"/>
    <property type="match status" value="1"/>
</dbReference>
<dbReference type="InterPro" id="IPR052018">
    <property type="entry name" value="PHP_domain"/>
</dbReference>
<accession>A0ABU2BSQ2</accession>
<protein>
    <submittedName>
        <fullName evidence="2">Metal-dependent phosphoesterase TrpH</fullName>
    </submittedName>
</protein>
<dbReference type="Gene3D" id="3.20.20.140">
    <property type="entry name" value="Metal-dependent hydrolases"/>
    <property type="match status" value="1"/>
</dbReference>
<dbReference type="InterPro" id="IPR003141">
    <property type="entry name" value="Pol/His_phosphatase_N"/>
</dbReference>
<evidence type="ECO:0000313" key="3">
    <source>
        <dbReference type="Proteomes" id="UP001183648"/>
    </source>
</evidence>
<keyword evidence="3" id="KW-1185">Reference proteome</keyword>
<reference evidence="2 3" key="1">
    <citation type="submission" date="2023-07" db="EMBL/GenBank/DDBJ databases">
        <title>Sequencing the genomes of 1000 actinobacteria strains.</title>
        <authorList>
            <person name="Klenk H.-P."/>
        </authorList>
    </citation>
    <scope>NUCLEOTIDE SEQUENCE [LARGE SCALE GENOMIC DNA]</scope>
    <source>
        <strain evidence="2 3">DSM 19426</strain>
    </source>
</reference>
<dbReference type="SUPFAM" id="SSF89550">
    <property type="entry name" value="PHP domain-like"/>
    <property type="match status" value="1"/>
</dbReference>
<proteinExistence type="predicted"/>
<dbReference type="PANTHER" id="PTHR42924">
    <property type="entry name" value="EXONUCLEASE"/>
    <property type="match status" value="1"/>
</dbReference>
<dbReference type="EMBL" id="JAVDYG010000001">
    <property type="protein sequence ID" value="MDR7361667.1"/>
    <property type="molecule type" value="Genomic_DNA"/>
</dbReference>
<dbReference type="Gene3D" id="1.10.150.650">
    <property type="match status" value="1"/>
</dbReference>
<dbReference type="InterPro" id="IPR016195">
    <property type="entry name" value="Pol/histidinol_Pase-like"/>
</dbReference>
<dbReference type="SMART" id="SM00481">
    <property type="entry name" value="POLIIIAc"/>
    <property type="match status" value="1"/>
</dbReference>
<dbReference type="PANTHER" id="PTHR42924:SF3">
    <property type="entry name" value="POLYMERASE_HISTIDINOL PHOSPHATASE N-TERMINAL DOMAIN-CONTAINING PROTEIN"/>
    <property type="match status" value="1"/>
</dbReference>
<evidence type="ECO:0000313" key="2">
    <source>
        <dbReference type="EMBL" id="MDR7361667.1"/>
    </source>
</evidence>